<evidence type="ECO:0000256" key="6">
    <source>
        <dbReference type="ARBA" id="ARBA00022777"/>
    </source>
</evidence>
<dbReference type="Gene3D" id="3.30.565.10">
    <property type="entry name" value="Histidine kinase-like ATPase, C-terminal domain"/>
    <property type="match status" value="1"/>
</dbReference>
<dbReference type="InterPro" id="IPR036890">
    <property type="entry name" value="HATPase_C_sf"/>
</dbReference>
<dbReference type="NCBIfam" id="TIGR00229">
    <property type="entry name" value="sensory_box"/>
    <property type="match status" value="1"/>
</dbReference>
<dbReference type="InterPro" id="IPR001610">
    <property type="entry name" value="PAC"/>
</dbReference>
<dbReference type="CDD" id="cd00130">
    <property type="entry name" value="PAS"/>
    <property type="match status" value="1"/>
</dbReference>
<evidence type="ECO:0000313" key="13">
    <source>
        <dbReference type="EMBL" id="MDQ0391053.1"/>
    </source>
</evidence>
<dbReference type="InterPro" id="IPR004358">
    <property type="entry name" value="Sig_transdc_His_kin-like_C"/>
</dbReference>
<evidence type="ECO:0000256" key="1">
    <source>
        <dbReference type="ARBA" id="ARBA00000085"/>
    </source>
</evidence>
<evidence type="ECO:0000256" key="4">
    <source>
        <dbReference type="ARBA" id="ARBA00022679"/>
    </source>
</evidence>
<dbReference type="PRINTS" id="PR00344">
    <property type="entry name" value="BCTRLSENSOR"/>
</dbReference>
<feature type="region of interest" description="Disordered" evidence="9">
    <location>
        <begin position="1"/>
        <end position="21"/>
    </location>
</feature>
<evidence type="ECO:0000256" key="7">
    <source>
        <dbReference type="ARBA" id="ARBA00022840"/>
    </source>
</evidence>
<dbReference type="InterPro" id="IPR005467">
    <property type="entry name" value="His_kinase_dom"/>
</dbReference>
<dbReference type="RefSeq" id="WP_307422774.1">
    <property type="nucleotide sequence ID" value="NZ_JAUSVK010000001.1"/>
</dbReference>
<dbReference type="SMART" id="SM00387">
    <property type="entry name" value="HATPase_c"/>
    <property type="match status" value="1"/>
</dbReference>
<feature type="domain" description="PAC" evidence="12">
    <location>
        <begin position="222"/>
        <end position="281"/>
    </location>
</feature>
<name>A0ABU0FAH2_9HYPH</name>
<feature type="domain" description="PAS" evidence="11">
    <location>
        <begin position="154"/>
        <end position="206"/>
    </location>
</feature>
<keyword evidence="14" id="KW-1185">Reference proteome</keyword>
<dbReference type="SMART" id="SM00388">
    <property type="entry name" value="HisKA"/>
    <property type="match status" value="1"/>
</dbReference>
<dbReference type="SUPFAM" id="SSF47384">
    <property type="entry name" value="Homodimeric domain of signal transducing histidine kinase"/>
    <property type="match status" value="1"/>
</dbReference>
<organism evidence="13 14">
    <name type="scientific">Labrys monachus</name>
    <dbReference type="NCBI Taxonomy" id="217067"/>
    <lineage>
        <taxon>Bacteria</taxon>
        <taxon>Pseudomonadati</taxon>
        <taxon>Pseudomonadota</taxon>
        <taxon>Alphaproteobacteria</taxon>
        <taxon>Hyphomicrobiales</taxon>
        <taxon>Xanthobacteraceae</taxon>
        <taxon>Labrys</taxon>
    </lineage>
</organism>
<dbReference type="InterPro" id="IPR036097">
    <property type="entry name" value="HisK_dim/P_sf"/>
</dbReference>
<dbReference type="EC" id="2.7.13.3" evidence="2"/>
<dbReference type="Proteomes" id="UP001237448">
    <property type="component" value="Unassembled WGS sequence"/>
</dbReference>
<dbReference type="PROSITE" id="PS50109">
    <property type="entry name" value="HIS_KIN"/>
    <property type="match status" value="1"/>
</dbReference>
<dbReference type="SMART" id="SM00086">
    <property type="entry name" value="PAC"/>
    <property type="match status" value="2"/>
</dbReference>
<dbReference type="InterPro" id="IPR003594">
    <property type="entry name" value="HATPase_dom"/>
</dbReference>
<keyword evidence="5" id="KW-0547">Nucleotide-binding</keyword>
<evidence type="ECO:0000313" key="14">
    <source>
        <dbReference type="Proteomes" id="UP001237448"/>
    </source>
</evidence>
<dbReference type="SUPFAM" id="SSF55874">
    <property type="entry name" value="ATPase domain of HSP90 chaperone/DNA topoisomerase II/histidine kinase"/>
    <property type="match status" value="1"/>
</dbReference>
<comment type="caution">
    <text evidence="13">The sequence shown here is derived from an EMBL/GenBank/DDBJ whole genome shotgun (WGS) entry which is preliminary data.</text>
</comment>
<dbReference type="PANTHER" id="PTHR43065:SF46">
    <property type="entry name" value="C4-DICARBOXYLATE TRANSPORT SENSOR PROTEIN DCTB"/>
    <property type="match status" value="1"/>
</dbReference>
<dbReference type="InterPro" id="IPR000700">
    <property type="entry name" value="PAS-assoc_C"/>
</dbReference>
<dbReference type="InterPro" id="IPR035965">
    <property type="entry name" value="PAS-like_dom_sf"/>
</dbReference>
<dbReference type="SUPFAM" id="SSF55785">
    <property type="entry name" value="PYP-like sensor domain (PAS domain)"/>
    <property type="match status" value="2"/>
</dbReference>
<keyword evidence="8" id="KW-0902">Two-component regulatory system</keyword>
<dbReference type="Gene3D" id="1.10.287.130">
    <property type="match status" value="1"/>
</dbReference>
<proteinExistence type="predicted"/>
<evidence type="ECO:0000256" key="5">
    <source>
        <dbReference type="ARBA" id="ARBA00022741"/>
    </source>
</evidence>
<dbReference type="InterPro" id="IPR013767">
    <property type="entry name" value="PAS_fold"/>
</dbReference>
<dbReference type="PROSITE" id="PS50113">
    <property type="entry name" value="PAC"/>
    <property type="match status" value="1"/>
</dbReference>
<evidence type="ECO:0000256" key="9">
    <source>
        <dbReference type="SAM" id="MobiDB-lite"/>
    </source>
</evidence>
<comment type="catalytic activity">
    <reaction evidence="1">
        <text>ATP + protein L-histidine = ADP + protein N-phospho-L-histidine.</text>
        <dbReference type="EC" id="2.7.13.3"/>
    </reaction>
</comment>
<dbReference type="Pfam" id="PF00989">
    <property type="entry name" value="PAS"/>
    <property type="match status" value="1"/>
</dbReference>
<dbReference type="EMBL" id="JAUSVK010000001">
    <property type="protein sequence ID" value="MDQ0391053.1"/>
    <property type="molecule type" value="Genomic_DNA"/>
</dbReference>
<dbReference type="CDD" id="cd00082">
    <property type="entry name" value="HisKA"/>
    <property type="match status" value="1"/>
</dbReference>
<evidence type="ECO:0000259" key="10">
    <source>
        <dbReference type="PROSITE" id="PS50109"/>
    </source>
</evidence>
<reference evidence="13 14" key="1">
    <citation type="submission" date="2023-07" db="EMBL/GenBank/DDBJ databases">
        <title>Genomic Encyclopedia of Type Strains, Phase IV (KMG-IV): sequencing the most valuable type-strain genomes for metagenomic binning, comparative biology and taxonomic classification.</title>
        <authorList>
            <person name="Goeker M."/>
        </authorList>
    </citation>
    <scope>NUCLEOTIDE SEQUENCE [LARGE SCALE GENOMIC DNA]</scope>
    <source>
        <strain evidence="13 14">DSM 5896</strain>
    </source>
</reference>
<dbReference type="PROSITE" id="PS50112">
    <property type="entry name" value="PAS"/>
    <property type="match status" value="1"/>
</dbReference>
<evidence type="ECO:0000259" key="12">
    <source>
        <dbReference type="PROSITE" id="PS50113"/>
    </source>
</evidence>
<keyword evidence="6 13" id="KW-0418">Kinase</keyword>
<sequence>MRPAPFGRIDPNEPDSEGFGPHSARIVDDNAVLIGLESAGIGSWDLDLATRKLVLSPAARALVGVPAGRPADDFDDFLSLLDPEDAAAAGEAAASASRIGTPLDVRCRLAGGGGRWLRLRGAPSQGLADGNARLAGILLDIDEEKRLERTLLIREEHLRSILDTIPDGMIVIDDEGTIQLFSRAAEHLFGHDETAAIGRNVSMVIPLPDRSRHDSYMARYRETGERHIVGIGRIVMGERKDGSTFPMYLSVGEMQSGGRRYFTGFVHDLTEQRQTEARLADLQAELIHVSRLSAMGDMASALAHELNQPLAAISNYITGSRRLLEPHELAHAVKIEVALDKAAEQAIRAGRIIRHLRGFVARGETKKRTESLSRLVEDARALGLIGAREQGVTLRIDLPAECDLVVVDRLQIQQVLVILFRNALEAMQDCSRRELTVSSAPGDEGMTLLSVADTGRGFSEETRSRLFQPFFTTKGTGIGVDLSVSRTIVEAHGGRMWAETNDLGGATFLFSLPSAAGRKSSGDRFDAV</sequence>
<gene>
    <name evidence="13" type="ORF">J3R73_000845</name>
</gene>
<feature type="domain" description="Histidine kinase" evidence="10">
    <location>
        <begin position="301"/>
        <end position="516"/>
    </location>
</feature>
<dbReference type="SMART" id="SM00091">
    <property type="entry name" value="PAS"/>
    <property type="match status" value="2"/>
</dbReference>
<keyword evidence="4 13" id="KW-0808">Transferase</keyword>
<keyword evidence="7" id="KW-0067">ATP-binding</keyword>
<evidence type="ECO:0000256" key="3">
    <source>
        <dbReference type="ARBA" id="ARBA00022553"/>
    </source>
</evidence>
<dbReference type="Gene3D" id="6.10.250.2580">
    <property type="match status" value="1"/>
</dbReference>
<evidence type="ECO:0000259" key="11">
    <source>
        <dbReference type="PROSITE" id="PS50112"/>
    </source>
</evidence>
<evidence type="ECO:0000256" key="2">
    <source>
        <dbReference type="ARBA" id="ARBA00012438"/>
    </source>
</evidence>
<keyword evidence="3" id="KW-0597">Phosphoprotein</keyword>
<dbReference type="InterPro" id="IPR000014">
    <property type="entry name" value="PAS"/>
</dbReference>
<dbReference type="Pfam" id="PF02518">
    <property type="entry name" value="HATPase_c"/>
    <property type="match status" value="1"/>
</dbReference>
<dbReference type="InterPro" id="IPR003661">
    <property type="entry name" value="HisK_dim/P_dom"/>
</dbReference>
<accession>A0ABU0FAH2</accession>
<evidence type="ECO:0000256" key="8">
    <source>
        <dbReference type="ARBA" id="ARBA00023012"/>
    </source>
</evidence>
<dbReference type="Gene3D" id="3.30.450.20">
    <property type="entry name" value="PAS domain"/>
    <property type="match status" value="2"/>
</dbReference>
<protein>
    <recommendedName>
        <fullName evidence="2">histidine kinase</fullName>
        <ecNumber evidence="2">2.7.13.3</ecNumber>
    </recommendedName>
</protein>
<dbReference type="GO" id="GO:0004673">
    <property type="term" value="F:protein histidine kinase activity"/>
    <property type="evidence" value="ECO:0007669"/>
    <property type="project" value="UniProtKB-EC"/>
</dbReference>
<dbReference type="PANTHER" id="PTHR43065">
    <property type="entry name" value="SENSOR HISTIDINE KINASE"/>
    <property type="match status" value="1"/>
</dbReference>